<keyword evidence="2" id="KW-1185">Reference proteome</keyword>
<comment type="caution">
    <text evidence="1">The sequence shown here is derived from an EMBL/GenBank/DDBJ whole genome shotgun (WGS) entry which is preliminary data.</text>
</comment>
<dbReference type="Proteomes" id="UP000294614">
    <property type="component" value="Unassembled WGS sequence"/>
</dbReference>
<accession>A0A4R1K5T1</accession>
<dbReference type="OrthoDB" id="5616024at2"/>
<reference evidence="1 2" key="1">
    <citation type="submission" date="2019-03" db="EMBL/GenBank/DDBJ databases">
        <title>Genomic Encyclopedia of Type Strains, Phase IV (KMG-IV): sequencing the most valuable type-strain genomes for metagenomic binning, comparative biology and taxonomic classification.</title>
        <authorList>
            <person name="Goeker M."/>
        </authorList>
    </citation>
    <scope>NUCLEOTIDE SEQUENCE [LARGE SCALE GENOMIC DNA]</scope>
    <source>
        <strain evidence="1 2">DSM 24984</strain>
    </source>
</reference>
<organism evidence="1 2">
    <name type="scientific">Seleniivibrio woodruffii</name>
    <dbReference type="NCBI Taxonomy" id="1078050"/>
    <lineage>
        <taxon>Bacteria</taxon>
        <taxon>Pseudomonadati</taxon>
        <taxon>Deferribacterota</taxon>
        <taxon>Deferribacteres</taxon>
        <taxon>Deferribacterales</taxon>
        <taxon>Geovibrionaceae</taxon>
        <taxon>Seleniivibrio</taxon>
    </lineage>
</organism>
<name>A0A4R1K5T1_9BACT</name>
<dbReference type="Pfam" id="PF10719">
    <property type="entry name" value="ComFB"/>
    <property type="match status" value="1"/>
</dbReference>
<dbReference type="AlphaFoldDB" id="A0A4R1K5T1"/>
<evidence type="ECO:0000313" key="1">
    <source>
        <dbReference type="EMBL" id="TCK59524.1"/>
    </source>
</evidence>
<dbReference type="InterPro" id="IPR019657">
    <property type="entry name" value="ComFB"/>
</dbReference>
<dbReference type="RefSeq" id="WP_132874431.1">
    <property type="nucleotide sequence ID" value="NZ_JAJUHT010000008.1"/>
</dbReference>
<protein>
    <submittedName>
        <fullName evidence="1">Competence protein ComFB</fullName>
    </submittedName>
</protein>
<dbReference type="EMBL" id="SMGG01000006">
    <property type="protein sequence ID" value="TCK59524.1"/>
    <property type="molecule type" value="Genomic_DNA"/>
</dbReference>
<gene>
    <name evidence="1" type="ORF">C8D98_2458</name>
</gene>
<sequence>MLKINQYDIELLKNVNEQRAWEIFPVFLEHNPEVCTCSSCILDIMAITLNSLPPCYQTNEHNVNAARNKVSDEEIYRKMKEASIVVKQRPRHNR</sequence>
<evidence type="ECO:0000313" key="2">
    <source>
        <dbReference type="Proteomes" id="UP000294614"/>
    </source>
</evidence>
<proteinExistence type="predicted"/>